<feature type="compositionally biased region" description="Basic and acidic residues" evidence="1">
    <location>
        <begin position="294"/>
        <end position="307"/>
    </location>
</feature>
<accession>A0ABQ3WZH9</accession>
<dbReference type="PANTHER" id="PTHR35010">
    <property type="entry name" value="BLL4672 PROTEIN-RELATED"/>
    <property type="match status" value="1"/>
</dbReference>
<dbReference type="InterPro" id="IPR010982">
    <property type="entry name" value="Lambda_DNA-bd_dom_sf"/>
</dbReference>
<dbReference type="Gene3D" id="1.10.260.40">
    <property type="entry name" value="lambda repressor-like DNA-binding domains"/>
    <property type="match status" value="1"/>
</dbReference>
<dbReference type="SMART" id="SM00530">
    <property type="entry name" value="HTH_XRE"/>
    <property type="match status" value="1"/>
</dbReference>
<dbReference type="Proteomes" id="UP000612282">
    <property type="component" value="Unassembled WGS sequence"/>
</dbReference>
<evidence type="ECO:0000313" key="3">
    <source>
        <dbReference type="EMBL" id="GID51682.1"/>
    </source>
</evidence>
<dbReference type="InterPro" id="IPR041413">
    <property type="entry name" value="MLTR_LBD"/>
</dbReference>
<feature type="region of interest" description="Disordered" evidence="1">
    <location>
        <begin position="285"/>
        <end position="307"/>
    </location>
</feature>
<organism evidence="3 4">
    <name type="scientific">Actinoplanes couchii</name>
    <dbReference type="NCBI Taxonomy" id="403638"/>
    <lineage>
        <taxon>Bacteria</taxon>
        <taxon>Bacillati</taxon>
        <taxon>Actinomycetota</taxon>
        <taxon>Actinomycetes</taxon>
        <taxon>Micromonosporales</taxon>
        <taxon>Micromonosporaceae</taxon>
        <taxon>Actinoplanes</taxon>
    </lineage>
</organism>
<comment type="caution">
    <text evidence="3">The sequence shown here is derived from an EMBL/GenBank/DDBJ whole genome shotgun (WGS) entry which is preliminary data.</text>
</comment>
<gene>
    <name evidence="3" type="ORF">Aco03nite_000860</name>
</gene>
<reference evidence="3 4" key="1">
    <citation type="submission" date="2021-01" db="EMBL/GenBank/DDBJ databases">
        <title>Whole genome shotgun sequence of Actinoplanes couchii NBRC 106145.</title>
        <authorList>
            <person name="Komaki H."/>
            <person name="Tamura T."/>
        </authorList>
    </citation>
    <scope>NUCLEOTIDE SEQUENCE [LARGE SCALE GENOMIC DNA]</scope>
    <source>
        <strain evidence="3 4">NBRC 106145</strain>
    </source>
</reference>
<feature type="region of interest" description="Disordered" evidence="1">
    <location>
        <begin position="1"/>
        <end position="27"/>
    </location>
</feature>
<dbReference type="InterPro" id="IPR001387">
    <property type="entry name" value="Cro/C1-type_HTH"/>
</dbReference>
<dbReference type="SUPFAM" id="SSF47413">
    <property type="entry name" value="lambda repressor-like DNA-binding domains"/>
    <property type="match status" value="1"/>
</dbReference>
<dbReference type="PANTHER" id="PTHR35010:SF2">
    <property type="entry name" value="BLL4672 PROTEIN"/>
    <property type="match status" value="1"/>
</dbReference>
<evidence type="ECO:0000259" key="2">
    <source>
        <dbReference type="PROSITE" id="PS50943"/>
    </source>
</evidence>
<dbReference type="RefSeq" id="WP_203792413.1">
    <property type="nucleotide sequence ID" value="NZ_BAAAQE010000090.1"/>
</dbReference>
<proteinExistence type="predicted"/>
<name>A0ABQ3WZH9_9ACTN</name>
<evidence type="ECO:0000313" key="4">
    <source>
        <dbReference type="Proteomes" id="UP000612282"/>
    </source>
</evidence>
<dbReference type="Gene3D" id="3.30.450.180">
    <property type="match status" value="1"/>
</dbReference>
<feature type="domain" description="HTH cro/C1-type" evidence="2">
    <location>
        <begin position="38"/>
        <end position="85"/>
    </location>
</feature>
<feature type="region of interest" description="Disordered" evidence="1">
    <location>
        <begin position="85"/>
        <end position="109"/>
    </location>
</feature>
<dbReference type="Pfam" id="PF17765">
    <property type="entry name" value="MLTR_LBD"/>
    <property type="match status" value="1"/>
</dbReference>
<evidence type="ECO:0000256" key="1">
    <source>
        <dbReference type="SAM" id="MobiDB-lite"/>
    </source>
</evidence>
<dbReference type="Pfam" id="PF13560">
    <property type="entry name" value="HTH_31"/>
    <property type="match status" value="1"/>
</dbReference>
<dbReference type="EMBL" id="BOMG01000003">
    <property type="protein sequence ID" value="GID51682.1"/>
    <property type="molecule type" value="Genomic_DNA"/>
</dbReference>
<protein>
    <submittedName>
        <fullName evidence="3">Transcriptional regulator</fullName>
    </submittedName>
</protein>
<dbReference type="CDD" id="cd00093">
    <property type="entry name" value="HTH_XRE"/>
    <property type="match status" value="1"/>
</dbReference>
<sequence>MTDETGPGELGDFLRSRRARVSPEQAGITSYGRRRVEGLRREELAQLAGVSATYYTRLEQGQSSNASASVIDAIARALHLDDDERGHLHDLARPRRARRPRPARPETAPPGLRQLLAAMTGVAAIVVGRRTEVLAWNPLGHALLAGHTDVAAPDRPVDRPNLTRMLFLDPHTEELYVRRPEEVARAIASLRLVAGRHPDDPELASLVGELTMRSAEFAAAWSRHPVRTCTSGSKLFRHPEVGDLELAFEVLHLPGDAGQRLITYTAAPGSPSEAALRLLEVTGALSGPRRGGSRRGDGQRVDGRAAE</sequence>
<keyword evidence="4" id="KW-1185">Reference proteome</keyword>
<dbReference type="PROSITE" id="PS50943">
    <property type="entry name" value="HTH_CROC1"/>
    <property type="match status" value="1"/>
</dbReference>